<evidence type="ECO:0000313" key="4">
    <source>
        <dbReference type="Proteomes" id="UP000663937"/>
    </source>
</evidence>
<dbReference type="CDD" id="cd01948">
    <property type="entry name" value="EAL"/>
    <property type="match status" value="1"/>
</dbReference>
<evidence type="ECO:0000259" key="2">
    <source>
        <dbReference type="PROSITE" id="PS50883"/>
    </source>
</evidence>
<dbReference type="AlphaFoldDB" id="A0A8A4ZDV3"/>
<dbReference type="Proteomes" id="UP000663937">
    <property type="component" value="Chromosome"/>
</dbReference>
<accession>A0A8A4ZDV3</accession>
<reference evidence="3" key="1">
    <citation type="submission" date="2021-03" db="EMBL/GenBank/DDBJ databases">
        <title>Pengzhenrongella sicca gen. nov., sp. nov., a new member of suborder Micrococcineae isolated from High-Arctic tundra soil.</title>
        <authorList>
            <person name="Peng F."/>
        </authorList>
    </citation>
    <scope>NUCLEOTIDE SEQUENCE</scope>
    <source>
        <strain evidence="3">LRZ-2</strain>
    </source>
</reference>
<dbReference type="RefSeq" id="WP_227422108.1">
    <property type="nucleotide sequence ID" value="NZ_CP071868.1"/>
</dbReference>
<dbReference type="GO" id="GO:0071111">
    <property type="term" value="F:cyclic-guanylate-specific phosphodiesterase activity"/>
    <property type="evidence" value="ECO:0007669"/>
    <property type="project" value="InterPro"/>
</dbReference>
<sequence>MRRRTDGTLPTQGRQPAGQAADAVFERELAAAVSRGELVVHYQPVLSLPSRRCTAVEALVRWVHPRHGLLLPDAFIPVAERTGAIAAIGSFVLRRSCADAATWRDTHPGSPLALHVNISALQLHDDRLGADVSACLAEFDVPPNQLVLEVTQATAASSPATIGRLGELAALGVVIAIDDVGTDSSALTTLASVPVQIVKIDRSIVAGSTENCLDRAVTAEVVTRAAAMGLRTIAAGVERADQQEYLESIGAGAAQGYLYQRPAPADEFGAWLDQHLSGLPTLVPDEAVILAFAPRTGR</sequence>
<evidence type="ECO:0000313" key="3">
    <source>
        <dbReference type="EMBL" id="QTE27888.1"/>
    </source>
</evidence>
<proteinExistence type="predicted"/>
<dbReference type="PANTHER" id="PTHR33121">
    <property type="entry name" value="CYCLIC DI-GMP PHOSPHODIESTERASE PDEF"/>
    <property type="match status" value="1"/>
</dbReference>
<protein>
    <submittedName>
        <fullName evidence="3">EAL domain-containing protein</fullName>
    </submittedName>
</protein>
<name>A0A8A4ZDV3_9MICO</name>
<dbReference type="InterPro" id="IPR050706">
    <property type="entry name" value="Cyclic-di-GMP_PDE-like"/>
</dbReference>
<organism evidence="3 4">
    <name type="scientific">Pengzhenrongella sicca</name>
    <dbReference type="NCBI Taxonomy" id="2819238"/>
    <lineage>
        <taxon>Bacteria</taxon>
        <taxon>Bacillati</taxon>
        <taxon>Actinomycetota</taxon>
        <taxon>Actinomycetes</taxon>
        <taxon>Micrococcales</taxon>
        <taxon>Pengzhenrongella</taxon>
    </lineage>
</organism>
<dbReference type="PANTHER" id="PTHR33121:SF79">
    <property type="entry name" value="CYCLIC DI-GMP PHOSPHODIESTERASE PDED-RELATED"/>
    <property type="match status" value="1"/>
</dbReference>
<feature type="domain" description="EAL" evidence="2">
    <location>
        <begin position="22"/>
        <end position="276"/>
    </location>
</feature>
<dbReference type="InterPro" id="IPR001633">
    <property type="entry name" value="EAL_dom"/>
</dbReference>
<dbReference type="SUPFAM" id="SSF141868">
    <property type="entry name" value="EAL domain-like"/>
    <property type="match status" value="1"/>
</dbReference>
<keyword evidence="4" id="KW-1185">Reference proteome</keyword>
<dbReference type="PROSITE" id="PS50883">
    <property type="entry name" value="EAL"/>
    <property type="match status" value="1"/>
</dbReference>
<dbReference type="EMBL" id="CP071868">
    <property type="protein sequence ID" value="QTE27888.1"/>
    <property type="molecule type" value="Genomic_DNA"/>
</dbReference>
<dbReference type="Pfam" id="PF00563">
    <property type="entry name" value="EAL"/>
    <property type="match status" value="1"/>
</dbReference>
<dbReference type="Gene3D" id="3.20.20.450">
    <property type="entry name" value="EAL domain"/>
    <property type="match status" value="1"/>
</dbReference>
<feature type="region of interest" description="Disordered" evidence="1">
    <location>
        <begin position="1"/>
        <end position="20"/>
    </location>
</feature>
<evidence type="ECO:0000256" key="1">
    <source>
        <dbReference type="SAM" id="MobiDB-lite"/>
    </source>
</evidence>
<dbReference type="KEGG" id="psic:J4E96_10715"/>
<gene>
    <name evidence="3" type="ORF">J4E96_10715</name>
</gene>
<dbReference type="SMART" id="SM00052">
    <property type="entry name" value="EAL"/>
    <property type="match status" value="1"/>
</dbReference>
<dbReference type="InterPro" id="IPR035919">
    <property type="entry name" value="EAL_sf"/>
</dbReference>